<protein>
    <submittedName>
        <fullName evidence="3">Uncharacterized protein</fullName>
    </submittedName>
</protein>
<evidence type="ECO:0000313" key="3">
    <source>
        <dbReference type="EMBL" id="CAH0020722.1"/>
    </source>
</evidence>
<accession>A0A9N9YKP3</accession>
<reference evidence="3" key="1">
    <citation type="submission" date="2021-10" db="EMBL/GenBank/DDBJ databases">
        <authorList>
            <person name="Piombo E."/>
        </authorList>
    </citation>
    <scope>NUCLEOTIDE SEQUENCE</scope>
</reference>
<dbReference type="AlphaFoldDB" id="A0A9N9YKP3"/>
<proteinExistence type="predicted"/>
<keyword evidence="2" id="KW-0812">Transmembrane</keyword>
<dbReference type="EMBL" id="CABFNQ020000645">
    <property type="protein sequence ID" value="CAH0020722.1"/>
    <property type="molecule type" value="Genomic_DNA"/>
</dbReference>
<keyword evidence="2" id="KW-0472">Membrane</keyword>
<feature type="region of interest" description="Disordered" evidence="1">
    <location>
        <begin position="176"/>
        <end position="207"/>
    </location>
</feature>
<gene>
    <name evidence="3" type="ORF">CRHIZ90672A_00004536</name>
</gene>
<evidence type="ECO:0000256" key="1">
    <source>
        <dbReference type="SAM" id="MobiDB-lite"/>
    </source>
</evidence>
<feature type="transmembrane region" description="Helical" evidence="2">
    <location>
        <begin position="96"/>
        <end position="118"/>
    </location>
</feature>
<dbReference type="Proteomes" id="UP000696573">
    <property type="component" value="Unassembled WGS sequence"/>
</dbReference>
<sequence length="243" mass="26609">MGFQYNKTISGITMVPTSGNNVFFSTIFYYYIANLPTEPTAPITGIPPTTVVASQIPTALNTASSENWLPSITPTIPQVTETPQAKVGNSNSTLTWVIGPALGFAVLVALGLLLWLYLRSRKVEEPDMYDSEGGKHKPPSKTRLPLKSALKPIRRSPSSLRRLFHIYELPGSALPHEMPGSTYHPQELQGSSPRPKSTRNLHGKGPGDVEVLEAAYITAKSLAADHIKEISEIAPREKRKPKR</sequence>
<name>A0A9N9YKP3_9HYPO</name>
<evidence type="ECO:0000313" key="4">
    <source>
        <dbReference type="Proteomes" id="UP000696573"/>
    </source>
</evidence>
<evidence type="ECO:0000256" key="2">
    <source>
        <dbReference type="SAM" id="Phobius"/>
    </source>
</evidence>
<keyword evidence="2" id="KW-1133">Transmembrane helix</keyword>
<organism evidence="3 4">
    <name type="scientific">Clonostachys rhizophaga</name>
    <dbReference type="NCBI Taxonomy" id="160324"/>
    <lineage>
        <taxon>Eukaryota</taxon>
        <taxon>Fungi</taxon>
        <taxon>Dikarya</taxon>
        <taxon>Ascomycota</taxon>
        <taxon>Pezizomycotina</taxon>
        <taxon>Sordariomycetes</taxon>
        <taxon>Hypocreomycetidae</taxon>
        <taxon>Hypocreales</taxon>
        <taxon>Bionectriaceae</taxon>
        <taxon>Clonostachys</taxon>
    </lineage>
</organism>
<keyword evidence="4" id="KW-1185">Reference proteome</keyword>
<comment type="caution">
    <text evidence="3">The sequence shown here is derived from an EMBL/GenBank/DDBJ whole genome shotgun (WGS) entry which is preliminary data.</text>
</comment>
<feature type="transmembrane region" description="Helical" evidence="2">
    <location>
        <begin position="12"/>
        <end position="32"/>
    </location>
</feature>
<feature type="region of interest" description="Disordered" evidence="1">
    <location>
        <begin position="126"/>
        <end position="151"/>
    </location>
</feature>